<reference evidence="2" key="1">
    <citation type="submission" date="2017-05" db="UniProtKB">
        <authorList>
            <consortium name="EnsemblMetazoa"/>
        </authorList>
    </citation>
    <scope>IDENTIFICATION</scope>
</reference>
<dbReference type="InParanoid" id="A0A1X7VLH9"/>
<name>A0A1X7VLH9_AMPQE</name>
<dbReference type="AlphaFoldDB" id="A0A1X7VLH9"/>
<evidence type="ECO:0000313" key="2">
    <source>
        <dbReference type="EnsemblMetazoa" id="Aqu2.1.40278_001"/>
    </source>
</evidence>
<proteinExistence type="predicted"/>
<evidence type="ECO:0000256" key="1">
    <source>
        <dbReference type="SAM" id="MobiDB-lite"/>
    </source>
</evidence>
<sequence>MENKGTMKSRFLFCGHCDEMVSRTKYYTHKRSFYDRKNKIWQKSKRFSQDCTPGIAAGTSRHSPMSSLVNLTVNNLWLPEGHNSENDDETNDDSRSINGDDSEEQFSVDAELTVTVEFEVADEIECFNEPVDNEVDENMDDVTELWHDEEIEDGDSLPAPFSNAESHSLINLYTYFILHTSYLYFSPFLSC</sequence>
<organism evidence="2">
    <name type="scientific">Amphimedon queenslandica</name>
    <name type="common">Sponge</name>
    <dbReference type="NCBI Taxonomy" id="400682"/>
    <lineage>
        <taxon>Eukaryota</taxon>
        <taxon>Metazoa</taxon>
        <taxon>Porifera</taxon>
        <taxon>Demospongiae</taxon>
        <taxon>Heteroscleromorpha</taxon>
        <taxon>Haplosclerida</taxon>
        <taxon>Niphatidae</taxon>
        <taxon>Amphimedon</taxon>
    </lineage>
</organism>
<protein>
    <submittedName>
        <fullName evidence="2">Uncharacterized protein</fullName>
    </submittedName>
</protein>
<feature type="region of interest" description="Disordered" evidence="1">
    <location>
        <begin position="79"/>
        <end position="105"/>
    </location>
</feature>
<dbReference type="EnsemblMetazoa" id="Aqu2.1.40278_001">
    <property type="protein sequence ID" value="Aqu2.1.40278_001"/>
    <property type="gene ID" value="Aqu2.1.40278"/>
</dbReference>
<accession>A0A1X7VLH9</accession>